<feature type="binding site" evidence="7 8">
    <location>
        <position position="74"/>
    </location>
    <ligand>
        <name>S-adenosyl-L-methionine</name>
        <dbReference type="ChEBI" id="CHEBI:59789"/>
    </ligand>
</feature>
<dbReference type="GO" id="GO:0003723">
    <property type="term" value="F:RNA binding"/>
    <property type="evidence" value="ECO:0007669"/>
    <property type="project" value="UniProtKB-UniRule"/>
</dbReference>
<dbReference type="NCBIfam" id="TIGR00755">
    <property type="entry name" value="ksgA"/>
    <property type="match status" value="1"/>
</dbReference>
<dbReference type="SUPFAM" id="SSF53335">
    <property type="entry name" value="S-adenosyl-L-methionine-dependent methyltransferases"/>
    <property type="match status" value="1"/>
</dbReference>
<dbReference type="SMART" id="SM00650">
    <property type="entry name" value="rADc"/>
    <property type="match status" value="1"/>
</dbReference>
<feature type="binding site" evidence="7 8">
    <location>
        <position position="53"/>
    </location>
    <ligand>
        <name>S-adenosyl-L-methionine</name>
        <dbReference type="ChEBI" id="CHEBI:59789"/>
    </ligand>
</feature>
<feature type="binding site" evidence="7 8">
    <location>
        <position position="98"/>
    </location>
    <ligand>
        <name>S-adenosyl-L-methionine</name>
        <dbReference type="ChEBI" id="CHEBI:59789"/>
    </ligand>
</feature>
<comment type="similarity">
    <text evidence="7">Belongs to the class I-like SAM-binding methyltransferase superfamily. rRNA adenine N(6)-methyltransferase family. RsmA subfamily.</text>
</comment>
<dbReference type="InterPro" id="IPR020598">
    <property type="entry name" value="rRNA_Ade_methylase_Trfase_N"/>
</dbReference>
<dbReference type="PROSITE" id="PS01131">
    <property type="entry name" value="RRNA_A_DIMETH"/>
    <property type="match status" value="1"/>
</dbReference>
<dbReference type="Proteomes" id="UP000000345">
    <property type="component" value="Chromosome"/>
</dbReference>
<dbReference type="EC" id="2.1.1.-" evidence="7"/>
<comment type="function">
    <text evidence="7">Specifically dimethylates two adjacent adenosines in the loop of a conserved hairpin near the 3'-end of 16S rRNA in the 30S particle. May play a critical role in biogenesis of 30S subunits.</text>
</comment>
<dbReference type="GeneID" id="77400481"/>
<evidence type="ECO:0000256" key="8">
    <source>
        <dbReference type="PROSITE-ProRule" id="PRU01026"/>
    </source>
</evidence>
<name>D9PYI3_METTM</name>
<dbReference type="PANTHER" id="PTHR11727:SF7">
    <property type="entry name" value="DIMETHYLADENOSINE TRANSFERASE-RELATED"/>
    <property type="match status" value="1"/>
</dbReference>
<comment type="subcellular location">
    <subcellularLocation>
        <location evidence="7">Cytoplasm</location>
    </subcellularLocation>
</comment>
<dbReference type="PaxDb" id="79929-MTBMA_c17120"/>
<dbReference type="Pfam" id="PF00398">
    <property type="entry name" value="RrnaAD"/>
    <property type="match status" value="1"/>
</dbReference>
<gene>
    <name evidence="7" type="primary">rsmA</name>
    <name evidence="7 10" type="synonym">ksgA</name>
    <name evidence="10" type="ordered locus">MTBMA_c17120</name>
</gene>
<evidence type="ECO:0000256" key="1">
    <source>
        <dbReference type="ARBA" id="ARBA00022490"/>
    </source>
</evidence>
<keyword evidence="1 7" id="KW-0963">Cytoplasm</keyword>
<dbReference type="InterPro" id="IPR020596">
    <property type="entry name" value="rRNA_Ade_Mease_Trfase_CS"/>
</dbReference>
<evidence type="ECO:0000256" key="3">
    <source>
        <dbReference type="ARBA" id="ARBA00022603"/>
    </source>
</evidence>
<organism evidence="10 11">
    <name type="scientific">Methanothermobacter marburgensis (strain ATCC BAA-927 / DSM 2133 / JCM 14651 / NBRC 100331 / OCM 82 / Marburg)</name>
    <name type="common">Methanobacterium thermoautotrophicum</name>
    <dbReference type="NCBI Taxonomy" id="79929"/>
    <lineage>
        <taxon>Archaea</taxon>
        <taxon>Methanobacteriati</taxon>
        <taxon>Methanobacteriota</taxon>
        <taxon>Methanomada group</taxon>
        <taxon>Methanobacteria</taxon>
        <taxon>Methanobacteriales</taxon>
        <taxon>Methanobacteriaceae</taxon>
        <taxon>Methanothermobacter</taxon>
    </lineage>
</organism>
<reference evidence="10 11" key="2">
    <citation type="journal article" date="2010" name="J. Bacteriol.">
        <title>Complete genome sequence of Methanothermobacter marburgensis, a methanoarchaeon model organism.</title>
        <authorList>
            <person name="Liesegang H."/>
            <person name="Kaster A.K."/>
            <person name="Wiezer A."/>
            <person name="Goenrich M."/>
            <person name="Wollherr A."/>
            <person name="Seedorf H."/>
            <person name="Gottschalk G."/>
            <person name="Thauer R.K."/>
        </authorList>
    </citation>
    <scope>NUCLEOTIDE SEQUENCE [LARGE SCALE GENOMIC DNA]</scope>
    <source>
        <strain evidence="11">ATCC BAA-927 / DSM 2133 / JCM 14651 / NBRC 100331 / OCM 82 / Marburg</strain>
    </source>
</reference>
<dbReference type="InterPro" id="IPR029063">
    <property type="entry name" value="SAM-dependent_MTases_sf"/>
</dbReference>
<dbReference type="PROSITE" id="PS51689">
    <property type="entry name" value="SAM_RNA_A_N6_MT"/>
    <property type="match status" value="1"/>
</dbReference>
<dbReference type="KEGG" id="mmg:MTBMA_c17120"/>
<protein>
    <recommendedName>
        <fullName evidence="7">Probable ribosomal RNA small subunit methyltransferase A</fullName>
        <ecNumber evidence="7">2.1.1.-</ecNumber>
    </recommendedName>
    <alternativeName>
        <fullName evidence="7">16S rRNA dimethyladenosine transferase</fullName>
    </alternativeName>
    <alternativeName>
        <fullName evidence="7">16S rRNA dimethylase</fullName>
    </alternativeName>
    <alternativeName>
        <fullName evidence="7">S-adenosylmethionine-6-N',N'-adenosyl(rRNA) dimethyltransferase</fullName>
    </alternativeName>
</protein>
<feature type="domain" description="Ribosomal RNA adenine methylase transferase N-terminal" evidence="9">
    <location>
        <begin position="33"/>
        <end position="196"/>
    </location>
</feature>
<dbReference type="Gene3D" id="3.40.50.150">
    <property type="entry name" value="Vaccinia Virus protein VP39"/>
    <property type="match status" value="1"/>
</dbReference>
<keyword evidence="3 7" id="KW-0489">Methyltransferase</keyword>
<evidence type="ECO:0000256" key="4">
    <source>
        <dbReference type="ARBA" id="ARBA00022679"/>
    </source>
</evidence>
<dbReference type="HOGENOM" id="CLU_041220_0_2_2"/>
<dbReference type="HAMAP" id="MF_00607">
    <property type="entry name" value="16SrRNA_methyltr_A"/>
    <property type="match status" value="1"/>
</dbReference>
<keyword evidence="4 7" id="KW-0808">Transferase</keyword>
<dbReference type="OrthoDB" id="9883at2157"/>
<feature type="binding site" evidence="7 8">
    <location>
        <position position="26"/>
    </location>
    <ligand>
        <name>S-adenosyl-L-methionine</name>
        <dbReference type="ChEBI" id="CHEBI:59789"/>
    </ligand>
</feature>
<dbReference type="EMBL" id="CP001710">
    <property type="protein sequence ID" value="ADL59281.1"/>
    <property type="molecule type" value="Genomic_DNA"/>
</dbReference>
<dbReference type="GeneID" id="9705423"/>
<keyword evidence="11" id="KW-1185">Reference proteome</keyword>
<evidence type="ECO:0000313" key="10">
    <source>
        <dbReference type="EMBL" id="ADL59281.1"/>
    </source>
</evidence>
<evidence type="ECO:0000256" key="6">
    <source>
        <dbReference type="ARBA" id="ARBA00022884"/>
    </source>
</evidence>
<evidence type="ECO:0000256" key="5">
    <source>
        <dbReference type="ARBA" id="ARBA00022691"/>
    </source>
</evidence>
<dbReference type="Gene3D" id="1.10.8.100">
    <property type="entry name" value="Ribosomal RNA adenine dimethylase-like, domain 2"/>
    <property type="match status" value="1"/>
</dbReference>
<dbReference type="STRING" id="79929.MTBMA_c17120"/>
<evidence type="ECO:0000256" key="2">
    <source>
        <dbReference type="ARBA" id="ARBA00022552"/>
    </source>
</evidence>
<feature type="binding site" evidence="7 8">
    <location>
        <position position="28"/>
    </location>
    <ligand>
        <name>S-adenosyl-L-methionine</name>
        <dbReference type="ChEBI" id="CHEBI:59789"/>
    </ligand>
</feature>
<dbReference type="AlphaFoldDB" id="D9PYI3"/>
<sequence length="273" mass="30827">MTGLYRETRDVLRKYGVRLRRSLGQNYLVDDGKRQRILGYGNLGPDDHVLEIGAGIGTLTLPMAELAGHVTAIESDPFIAGILADRIKGDNVDIIVGDALKVDFPAFNKVVSNLPYQISSPVTFRLLRHEFELGVLMYQKEFAARMVAEPGTRDYSRLSVMLHFLAEVQIVDYLKPGCFFPRPRVDSAVVTVRPTGFSLPALFEDVCRALFQHRKKKTSKSLRESFHEIKADLDFSEVLDVLPSEILEKRVFQLKPEEILEITERMEELSASS</sequence>
<dbReference type="InterPro" id="IPR001737">
    <property type="entry name" value="KsgA/Erm"/>
</dbReference>
<keyword evidence="5 7" id="KW-0949">S-adenosyl-L-methionine</keyword>
<proteinExistence type="inferred from homology"/>
<dbReference type="PATRIC" id="fig|79929.8.peg.1652"/>
<evidence type="ECO:0000313" key="11">
    <source>
        <dbReference type="Proteomes" id="UP000000345"/>
    </source>
</evidence>
<dbReference type="InterPro" id="IPR023165">
    <property type="entry name" value="rRNA_Ade_diMease-like_C"/>
</dbReference>
<keyword evidence="2 7" id="KW-0698">rRNA processing</keyword>
<evidence type="ECO:0000259" key="9">
    <source>
        <dbReference type="SMART" id="SM00650"/>
    </source>
</evidence>
<dbReference type="RefSeq" id="WP_013296491.1">
    <property type="nucleotide sequence ID" value="NC_014408.1"/>
</dbReference>
<accession>D9PYI3</accession>
<dbReference type="InterPro" id="IPR011530">
    <property type="entry name" value="rRNA_adenine_dimethylase"/>
</dbReference>
<feature type="binding site" evidence="7 8">
    <location>
        <position position="113"/>
    </location>
    <ligand>
        <name>S-adenosyl-L-methionine</name>
        <dbReference type="ChEBI" id="CHEBI:59789"/>
    </ligand>
</feature>
<evidence type="ECO:0000256" key="7">
    <source>
        <dbReference type="HAMAP-Rule" id="MF_00607"/>
    </source>
</evidence>
<dbReference type="GO" id="GO:0000179">
    <property type="term" value="F:rRNA (adenine-N6,N6-)-dimethyltransferase activity"/>
    <property type="evidence" value="ECO:0007669"/>
    <property type="project" value="UniProtKB-UniRule"/>
</dbReference>
<keyword evidence="6 7" id="KW-0694">RNA-binding</keyword>
<dbReference type="CDD" id="cd02440">
    <property type="entry name" value="AdoMet_MTases"/>
    <property type="match status" value="1"/>
</dbReference>
<reference key="1">
    <citation type="submission" date="2009-08" db="EMBL/GenBank/DDBJ databases">
        <title>The genome sequence of Methanothermobacter marburgensis.</title>
        <authorList>
            <person name="Kaster A."/>
            <person name="Seedorf H."/>
            <person name="Goenrich M."/>
            <person name="Wiezer A."/>
            <person name="Liesegang H."/>
            <person name="Thauer R."/>
            <person name="Gottschalk G."/>
        </authorList>
    </citation>
    <scope>NUCLEOTIDE SEQUENCE</scope>
    <source>
        <strain>Marburg</strain>
    </source>
</reference>
<dbReference type="GO" id="GO:0005737">
    <property type="term" value="C:cytoplasm"/>
    <property type="evidence" value="ECO:0007669"/>
    <property type="project" value="UniProtKB-SubCell"/>
</dbReference>
<dbReference type="PANTHER" id="PTHR11727">
    <property type="entry name" value="DIMETHYLADENOSINE TRANSFERASE"/>
    <property type="match status" value="1"/>
</dbReference>